<keyword evidence="3" id="KW-1185">Reference proteome</keyword>
<name>A0ABQ0LIG3_MYCCL</name>
<feature type="compositionally biased region" description="Pro residues" evidence="1">
    <location>
        <begin position="161"/>
        <end position="178"/>
    </location>
</feature>
<dbReference type="EMBL" id="DF846701">
    <property type="protein sequence ID" value="GAT50873.1"/>
    <property type="molecule type" value="Genomic_DNA"/>
</dbReference>
<proteinExistence type="predicted"/>
<protein>
    <submittedName>
        <fullName evidence="2">Uncharacterized protein</fullName>
    </submittedName>
</protein>
<feature type="compositionally biased region" description="Basic and acidic residues" evidence="1">
    <location>
        <begin position="114"/>
        <end position="126"/>
    </location>
</feature>
<accession>A0ABQ0LIG3</accession>
<reference evidence="2" key="1">
    <citation type="submission" date="2014-09" db="EMBL/GenBank/DDBJ databases">
        <title>Genome sequence of the luminous mushroom Mycena chlorophos for searching fungal bioluminescence genes.</title>
        <authorList>
            <person name="Tanaka Y."/>
            <person name="Kasuga D."/>
            <person name="Oba Y."/>
            <person name="Hase S."/>
            <person name="Sato K."/>
            <person name="Oba Y."/>
            <person name="Sakakibara Y."/>
        </authorList>
    </citation>
    <scope>NUCLEOTIDE SEQUENCE</scope>
</reference>
<evidence type="ECO:0000256" key="1">
    <source>
        <dbReference type="SAM" id="MobiDB-lite"/>
    </source>
</evidence>
<evidence type="ECO:0000313" key="2">
    <source>
        <dbReference type="EMBL" id="GAT50873.1"/>
    </source>
</evidence>
<sequence length="565" mass="61171">MDDAEAIRAISILRIRIDAANAKTRAMSYNLASYSADPLLSLAAINDQMNDQTATQQAHFDMEMRLAKKASPADMQARIASLKERRLVLLQKLKQKSEEEDEPGPNETPAEQSVGEKRKREWDEATRTAPTRSNPKRSPTKTAAGETPAAGPTPTAGSSHLPPPTGPVVPTTLPPPPDGLASWTEVYAQAEMQVLAKAQSRADLKTTPRQSEGLVIVPYHPCSRCVRLQTPCLLIDGRGSKVCLVCHTATRHDACIANISAQRHPYADAVAQYHNYTVSIGQRPGAWMGPDAAPGQVDAGPMPKPPPGFDSWTEMYKSSPNMLKLAAAQARPDLSDEVLPGRAKLGVYGKVKIPAKPCKHCALSDVPCLYVDSTVTRRCLFCQVYRPPRIIGWKCIAPGEDEEQSETHPWARAVVKYHNHAIALSERPGMWMGPGVPELTVESPVRIWGRPAAMATSVGRTTRANRVGTAGGSAGIMSADVLLPPLMVDCWPSKHIRLCPLTCARALAGFLTLEGEQVPQFRLRALVSTASIQLKLQVSAGALSAERSLTTARPTLIHCGHTFTD</sequence>
<feature type="compositionally biased region" description="Low complexity" evidence="1">
    <location>
        <begin position="140"/>
        <end position="157"/>
    </location>
</feature>
<feature type="region of interest" description="Disordered" evidence="1">
    <location>
        <begin position="94"/>
        <end position="181"/>
    </location>
</feature>
<gene>
    <name evidence="2" type="ORF">MCHLO_08066</name>
</gene>
<dbReference type="Proteomes" id="UP000815677">
    <property type="component" value="Unassembled WGS sequence"/>
</dbReference>
<evidence type="ECO:0000313" key="3">
    <source>
        <dbReference type="Proteomes" id="UP000815677"/>
    </source>
</evidence>
<organism evidence="2 3">
    <name type="scientific">Mycena chlorophos</name>
    <name type="common">Agaric fungus</name>
    <name type="synonym">Agaricus chlorophos</name>
    <dbReference type="NCBI Taxonomy" id="658473"/>
    <lineage>
        <taxon>Eukaryota</taxon>
        <taxon>Fungi</taxon>
        <taxon>Dikarya</taxon>
        <taxon>Basidiomycota</taxon>
        <taxon>Agaricomycotina</taxon>
        <taxon>Agaricomycetes</taxon>
        <taxon>Agaricomycetidae</taxon>
        <taxon>Agaricales</taxon>
        <taxon>Marasmiineae</taxon>
        <taxon>Mycenaceae</taxon>
        <taxon>Mycena</taxon>
    </lineage>
</organism>